<proteinExistence type="predicted"/>
<dbReference type="Proteomes" id="UP000290815">
    <property type="component" value="Chromosome"/>
</dbReference>
<name>A0A449AV98_9BACT</name>
<dbReference type="EMBL" id="LR215024">
    <property type="protein sequence ID" value="VEU70392.1"/>
    <property type="molecule type" value="Genomic_DNA"/>
</dbReference>
<dbReference type="KEGG" id="mgly:NCTC10194_00403"/>
<reference evidence="2 3" key="1">
    <citation type="submission" date="2019-01" db="EMBL/GenBank/DDBJ databases">
        <authorList>
            <consortium name="Pathogen Informatics"/>
        </authorList>
    </citation>
    <scope>NUCLEOTIDE SEQUENCE [LARGE SCALE GENOMIC DNA]</scope>
    <source>
        <strain evidence="2 3">NCTC10194</strain>
    </source>
</reference>
<protein>
    <submittedName>
        <fullName evidence="2">Uncharacterized protein</fullName>
    </submittedName>
</protein>
<keyword evidence="3" id="KW-1185">Reference proteome</keyword>
<feature type="transmembrane region" description="Helical" evidence="1">
    <location>
        <begin position="29"/>
        <end position="49"/>
    </location>
</feature>
<evidence type="ECO:0000313" key="2">
    <source>
        <dbReference type="EMBL" id="VEU70392.1"/>
    </source>
</evidence>
<keyword evidence="1" id="KW-0472">Membrane</keyword>
<dbReference type="RefSeq" id="WP_027333346.1">
    <property type="nucleotide sequence ID" value="NZ_LR215024.1"/>
</dbReference>
<evidence type="ECO:0000256" key="1">
    <source>
        <dbReference type="SAM" id="Phobius"/>
    </source>
</evidence>
<accession>A0A449AV98</accession>
<feature type="transmembrane region" description="Helical" evidence="1">
    <location>
        <begin position="69"/>
        <end position="92"/>
    </location>
</feature>
<evidence type="ECO:0000313" key="3">
    <source>
        <dbReference type="Proteomes" id="UP000290815"/>
    </source>
</evidence>
<keyword evidence="1" id="KW-0812">Transmembrane</keyword>
<gene>
    <name evidence="2" type="ORF">NCTC10194_00403</name>
</gene>
<keyword evidence="1" id="KW-1133">Transmembrane helix</keyword>
<organism evidence="2 3">
    <name type="scientific">Mycoplasmopsis glycophila</name>
    <dbReference type="NCBI Taxonomy" id="171285"/>
    <lineage>
        <taxon>Bacteria</taxon>
        <taxon>Bacillati</taxon>
        <taxon>Mycoplasmatota</taxon>
        <taxon>Mycoplasmoidales</taxon>
        <taxon>Metamycoplasmataceae</taxon>
        <taxon>Mycoplasmopsis</taxon>
    </lineage>
</organism>
<dbReference type="AlphaFoldDB" id="A0A449AV98"/>
<sequence length="157" mass="18007">MNNNKLIKALNKKVQNDNLKLKLCKISDALISALIAVINISIITIAIITLVKLINYRNIHKNEVDNSSFVILVVLTVLILTSFFITIVLAIYKHNTRQNEYKKIYNTLRYLEVKYDSGEIDENQLNKYVNQLWEKANSKTKIVITQIIKDQITSGGK</sequence>